<dbReference type="Proteomes" id="UP000251960">
    <property type="component" value="Chromosome 1"/>
</dbReference>
<organism evidence="1">
    <name type="scientific">Zea mays</name>
    <name type="common">Maize</name>
    <dbReference type="NCBI Taxonomy" id="4577"/>
    <lineage>
        <taxon>Eukaryota</taxon>
        <taxon>Viridiplantae</taxon>
        <taxon>Streptophyta</taxon>
        <taxon>Embryophyta</taxon>
        <taxon>Tracheophyta</taxon>
        <taxon>Spermatophyta</taxon>
        <taxon>Magnoliopsida</taxon>
        <taxon>Liliopsida</taxon>
        <taxon>Poales</taxon>
        <taxon>Poaceae</taxon>
        <taxon>PACMAD clade</taxon>
        <taxon>Panicoideae</taxon>
        <taxon>Andropogonodae</taxon>
        <taxon>Andropogoneae</taxon>
        <taxon>Tripsacinae</taxon>
        <taxon>Zea</taxon>
    </lineage>
</organism>
<protein>
    <submittedName>
        <fullName evidence="1">Uncharacterized protein</fullName>
    </submittedName>
</protein>
<gene>
    <name evidence="1" type="ORF">Zm00014a_039482</name>
</gene>
<sequence>MRANHVFILIR</sequence>
<accession>A0A317YJF1</accession>
<comment type="caution">
    <text evidence="1">The sequence shown here is derived from an EMBL/GenBank/DDBJ whole genome shotgun (WGS) entry which is preliminary data.</text>
</comment>
<name>A0A317YJF1_MAIZE</name>
<reference evidence="1" key="1">
    <citation type="journal article" date="2018" name="Nat. Genet.">
        <title>Extensive intraspecific gene order and gene structural variations between Mo17 and other maize genomes.</title>
        <authorList>
            <person name="Sun S."/>
            <person name="Zhou Y."/>
            <person name="Chen J."/>
            <person name="Shi J."/>
            <person name="Zhao H."/>
            <person name="Zhao H."/>
            <person name="Song W."/>
            <person name="Zhang M."/>
            <person name="Cui Y."/>
            <person name="Dong X."/>
            <person name="Liu H."/>
            <person name="Ma X."/>
            <person name="Jiao Y."/>
            <person name="Wang B."/>
            <person name="Wei X."/>
            <person name="Stein J.C."/>
            <person name="Glaubitz J.C."/>
            <person name="Lu F."/>
            <person name="Yu G."/>
            <person name="Liang C."/>
            <person name="Fengler K."/>
            <person name="Li B."/>
            <person name="Rafalski A."/>
            <person name="Schnable P.S."/>
            <person name="Ware D.H."/>
            <person name="Buckler E.S."/>
            <person name="Lai J."/>
        </authorList>
    </citation>
    <scope>NUCLEOTIDE SEQUENCE [LARGE SCALE GENOMIC DNA]</scope>
    <source>
        <tissue evidence="1">Seedling</tissue>
    </source>
</reference>
<proteinExistence type="predicted"/>
<dbReference type="EMBL" id="NCVQ01000001">
    <property type="protein sequence ID" value="PWZ58749.1"/>
    <property type="molecule type" value="Genomic_DNA"/>
</dbReference>
<evidence type="ECO:0000313" key="1">
    <source>
        <dbReference type="EMBL" id="PWZ58749.1"/>
    </source>
</evidence>